<dbReference type="AlphaFoldDB" id="A2E542"/>
<keyword evidence="3" id="KW-1185">Reference proteome</keyword>
<dbReference type="VEuPathDB" id="TrichDB:TVAGG3_0419260"/>
<gene>
    <name evidence="2" type="ORF">TVAG_028030</name>
</gene>
<sequence length="324" mass="38380">MNGFITYDPLKILNDEIAARKQQIARTTAQYTSLKKELIQQINDLRDQTEKQKEDMQKNTEDQIKSITEEFNARIEKMKKDSAERIYNVKEGITPDYTTENKIENITQQIQTLQTETENKTKFLEESTQNELNSIESESSRLKKRSDRLSRKINQLEAINIKDSPEKNEKIKEINKRMKKLSSDAQSYQIAFDIRAQKYDKSEKNTREYLQYELSKLRRQIKEGKQKIETQIGLISNSQMDHSDRIKRLKKEIFSLTTSPKSSKSPKTRVIKRIPEKISFFESAVRDNKVLLNERKEKLRKLQERNKVLSFQIRKLRFQLSSFD</sequence>
<feature type="coiled-coil region" evidence="1">
    <location>
        <begin position="125"/>
        <end position="191"/>
    </location>
</feature>
<feature type="coiled-coil region" evidence="1">
    <location>
        <begin position="10"/>
        <end position="70"/>
    </location>
</feature>
<dbReference type="VEuPathDB" id="TrichDB:TVAG_028030"/>
<organism evidence="2 3">
    <name type="scientific">Trichomonas vaginalis (strain ATCC PRA-98 / G3)</name>
    <dbReference type="NCBI Taxonomy" id="412133"/>
    <lineage>
        <taxon>Eukaryota</taxon>
        <taxon>Metamonada</taxon>
        <taxon>Parabasalia</taxon>
        <taxon>Trichomonadida</taxon>
        <taxon>Trichomonadidae</taxon>
        <taxon>Trichomonas</taxon>
    </lineage>
</organism>
<dbReference type="RefSeq" id="XP_001324473.1">
    <property type="nucleotide sequence ID" value="XM_001324438.1"/>
</dbReference>
<dbReference type="EMBL" id="DS113305">
    <property type="protein sequence ID" value="EAY12250.1"/>
    <property type="molecule type" value="Genomic_DNA"/>
</dbReference>
<keyword evidence="1" id="KW-0175">Coiled coil</keyword>
<reference evidence="2" key="2">
    <citation type="journal article" date="2007" name="Science">
        <title>Draft genome sequence of the sexually transmitted pathogen Trichomonas vaginalis.</title>
        <authorList>
            <person name="Carlton J.M."/>
            <person name="Hirt R.P."/>
            <person name="Silva J.C."/>
            <person name="Delcher A.L."/>
            <person name="Schatz M."/>
            <person name="Zhao Q."/>
            <person name="Wortman J.R."/>
            <person name="Bidwell S.L."/>
            <person name="Alsmark U.C.M."/>
            <person name="Besteiro S."/>
            <person name="Sicheritz-Ponten T."/>
            <person name="Noel C.J."/>
            <person name="Dacks J.B."/>
            <person name="Foster P.G."/>
            <person name="Simillion C."/>
            <person name="Van de Peer Y."/>
            <person name="Miranda-Saavedra D."/>
            <person name="Barton G.J."/>
            <person name="Westrop G.D."/>
            <person name="Mueller S."/>
            <person name="Dessi D."/>
            <person name="Fiori P.L."/>
            <person name="Ren Q."/>
            <person name="Paulsen I."/>
            <person name="Zhang H."/>
            <person name="Bastida-Corcuera F.D."/>
            <person name="Simoes-Barbosa A."/>
            <person name="Brown M.T."/>
            <person name="Hayes R.D."/>
            <person name="Mukherjee M."/>
            <person name="Okumura C.Y."/>
            <person name="Schneider R."/>
            <person name="Smith A.J."/>
            <person name="Vanacova S."/>
            <person name="Villalvazo M."/>
            <person name="Haas B.J."/>
            <person name="Pertea M."/>
            <person name="Feldblyum T.V."/>
            <person name="Utterback T.R."/>
            <person name="Shu C.L."/>
            <person name="Osoegawa K."/>
            <person name="de Jong P.J."/>
            <person name="Hrdy I."/>
            <person name="Horvathova L."/>
            <person name="Zubacova Z."/>
            <person name="Dolezal P."/>
            <person name="Malik S.B."/>
            <person name="Logsdon J.M. Jr."/>
            <person name="Henze K."/>
            <person name="Gupta A."/>
            <person name="Wang C.C."/>
            <person name="Dunne R.L."/>
            <person name="Upcroft J.A."/>
            <person name="Upcroft P."/>
            <person name="White O."/>
            <person name="Salzberg S.L."/>
            <person name="Tang P."/>
            <person name="Chiu C.-H."/>
            <person name="Lee Y.-S."/>
            <person name="Embley T.M."/>
            <person name="Coombs G.H."/>
            <person name="Mottram J.C."/>
            <person name="Tachezy J."/>
            <person name="Fraser-Liggett C.M."/>
            <person name="Johnson P.J."/>
        </authorList>
    </citation>
    <scope>NUCLEOTIDE SEQUENCE [LARGE SCALE GENOMIC DNA]</scope>
    <source>
        <strain evidence="2">G3</strain>
    </source>
</reference>
<protein>
    <submittedName>
        <fullName evidence="2">Uncharacterized protein</fullName>
    </submittedName>
</protein>
<accession>A2E542</accession>
<evidence type="ECO:0000313" key="3">
    <source>
        <dbReference type="Proteomes" id="UP000001542"/>
    </source>
</evidence>
<dbReference type="Proteomes" id="UP000001542">
    <property type="component" value="Unassembled WGS sequence"/>
</dbReference>
<dbReference type="KEGG" id="tva:4770212"/>
<dbReference type="SMR" id="A2E542"/>
<name>A2E542_TRIV3</name>
<reference evidence="2" key="1">
    <citation type="submission" date="2006-10" db="EMBL/GenBank/DDBJ databases">
        <authorList>
            <person name="Amadeo P."/>
            <person name="Zhao Q."/>
            <person name="Wortman J."/>
            <person name="Fraser-Liggett C."/>
            <person name="Carlton J."/>
        </authorList>
    </citation>
    <scope>NUCLEOTIDE SEQUENCE</scope>
    <source>
        <strain evidence="2">G3</strain>
    </source>
</reference>
<evidence type="ECO:0000313" key="2">
    <source>
        <dbReference type="EMBL" id="EAY12250.1"/>
    </source>
</evidence>
<dbReference type="InParanoid" id="A2E542"/>
<proteinExistence type="predicted"/>
<evidence type="ECO:0000256" key="1">
    <source>
        <dbReference type="SAM" id="Coils"/>
    </source>
</evidence>